<evidence type="ECO:0000256" key="2">
    <source>
        <dbReference type="ARBA" id="ARBA00022692"/>
    </source>
</evidence>
<feature type="transmembrane region" description="Helical" evidence="5">
    <location>
        <begin position="127"/>
        <end position="144"/>
    </location>
</feature>
<comment type="subcellular location">
    <subcellularLocation>
        <location evidence="1">Membrane</location>
        <topology evidence="1">Multi-pass membrane protein</topology>
    </subcellularLocation>
</comment>
<evidence type="ECO:0000256" key="4">
    <source>
        <dbReference type="ARBA" id="ARBA00023136"/>
    </source>
</evidence>
<accession>A0A1F7FKN5</accession>
<reference evidence="6 7" key="1">
    <citation type="journal article" date="2016" name="Nat. Commun.">
        <title>Thousands of microbial genomes shed light on interconnected biogeochemical processes in an aquifer system.</title>
        <authorList>
            <person name="Anantharaman K."/>
            <person name="Brown C.T."/>
            <person name="Hug L.A."/>
            <person name="Sharon I."/>
            <person name="Castelle C.J."/>
            <person name="Probst A.J."/>
            <person name="Thomas B.C."/>
            <person name="Singh A."/>
            <person name="Wilkins M.J."/>
            <person name="Karaoz U."/>
            <person name="Brodie E.L."/>
            <person name="Williams K.H."/>
            <person name="Hubbard S.S."/>
            <person name="Banfield J.F."/>
        </authorList>
    </citation>
    <scope>NUCLEOTIDE SEQUENCE [LARGE SCALE GENOMIC DNA]</scope>
</reference>
<dbReference type="AlphaFoldDB" id="A0A1F7FKN5"/>
<keyword evidence="2 5" id="KW-0812">Transmembrane</keyword>
<evidence type="ECO:0000313" key="6">
    <source>
        <dbReference type="EMBL" id="OGK07188.1"/>
    </source>
</evidence>
<dbReference type="CDD" id="cd13961">
    <property type="entry name" value="PT_UbiA_DGGGPS"/>
    <property type="match status" value="1"/>
</dbReference>
<dbReference type="GO" id="GO:0016765">
    <property type="term" value="F:transferase activity, transferring alkyl or aryl (other than methyl) groups"/>
    <property type="evidence" value="ECO:0007669"/>
    <property type="project" value="InterPro"/>
</dbReference>
<feature type="transmembrane region" description="Helical" evidence="5">
    <location>
        <begin position="201"/>
        <end position="217"/>
    </location>
</feature>
<evidence type="ECO:0000256" key="1">
    <source>
        <dbReference type="ARBA" id="ARBA00004141"/>
    </source>
</evidence>
<evidence type="ECO:0000256" key="5">
    <source>
        <dbReference type="SAM" id="Phobius"/>
    </source>
</evidence>
<evidence type="ECO:0008006" key="8">
    <source>
        <dbReference type="Google" id="ProtNLM"/>
    </source>
</evidence>
<keyword evidence="4 5" id="KW-0472">Membrane</keyword>
<sequence length="286" mass="30553">MALLRIIRPLNCLIAFFSVGVGMFSAVQPVASISLLRLLAAALAAFLVAAFGNVVNDIQDTAIDAVNRPDRPIPSGAISGRCAGYYGLLLLSAGLGVSYLASLAHFAFACCVAALLIAYANWFKASVLLGNIIVSLLTGATLVYGGLLASHWQLSLVPAFFAFLINFSREIIKDAEDVAGDAQNNIVTFPVRFGARAGQKLAALPLVLLSVLVFVPFRMSLYGTLYCIIVAIGVSLPLLFVSFLLFSRDCSQEVLHRISMVLKLVMLIGILAILFGRDVCEFVFSA</sequence>
<keyword evidence="3 5" id="KW-1133">Transmembrane helix</keyword>
<feature type="transmembrane region" description="Helical" evidence="5">
    <location>
        <begin position="6"/>
        <end position="27"/>
    </location>
</feature>
<dbReference type="InterPro" id="IPR044878">
    <property type="entry name" value="UbiA_sf"/>
</dbReference>
<protein>
    <recommendedName>
        <fullName evidence="8">Geranylgeranylglycerol-phosphate geranylgeranyltransferase</fullName>
    </recommendedName>
</protein>
<dbReference type="Gene3D" id="1.20.120.1780">
    <property type="entry name" value="UbiA prenyltransferase"/>
    <property type="match status" value="1"/>
</dbReference>
<evidence type="ECO:0000313" key="7">
    <source>
        <dbReference type="Proteomes" id="UP000179243"/>
    </source>
</evidence>
<name>A0A1F7FKN5_UNCRA</name>
<comment type="caution">
    <text evidence="6">The sequence shown here is derived from an EMBL/GenBank/DDBJ whole genome shotgun (WGS) entry which is preliminary data.</text>
</comment>
<organism evidence="6 7">
    <name type="scientific">Candidatus Raymondbacteria bacterium RIFOXYD12_FULL_49_13</name>
    <dbReference type="NCBI Taxonomy" id="1817890"/>
    <lineage>
        <taxon>Bacteria</taxon>
        <taxon>Raymondiibacteriota</taxon>
    </lineage>
</organism>
<feature type="transmembrane region" description="Helical" evidence="5">
    <location>
        <begin position="34"/>
        <end position="55"/>
    </location>
</feature>
<dbReference type="InterPro" id="IPR000537">
    <property type="entry name" value="UbiA_prenyltransferase"/>
</dbReference>
<feature type="transmembrane region" description="Helical" evidence="5">
    <location>
        <begin position="258"/>
        <end position="276"/>
    </location>
</feature>
<gene>
    <name evidence="6" type="ORF">A2519_09450</name>
</gene>
<dbReference type="PANTHER" id="PTHR42723:SF1">
    <property type="entry name" value="CHLOROPHYLL SYNTHASE, CHLOROPLASTIC"/>
    <property type="match status" value="1"/>
</dbReference>
<dbReference type="InterPro" id="IPR050475">
    <property type="entry name" value="Prenyltransferase_related"/>
</dbReference>
<dbReference type="GO" id="GO:0016020">
    <property type="term" value="C:membrane"/>
    <property type="evidence" value="ECO:0007669"/>
    <property type="project" value="UniProtKB-SubCell"/>
</dbReference>
<feature type="transmembrane region" description="Helical" evidence="5">
    <location>
        <begin position="99"/>
        <end position="120"/>
    </location>
</feature>
<dbReference type="Pfam" id="PF01040">
    <property type="entry name" value="UbiA"/>
    <property type="match status" value="1"/>
</dbReference>
<dbReference type="PANTHER" id="PTHR42723">
    <property type="entry name" value="CHLOROPHYLL SYNTHASE"/>
    <property type="match status" value="1"/>
</dbReference>
<evidence type="ECO:0000256" key="3">
    <source>
        <dbReference type="ARBA" id="ARBA00022989"/>
    </source>
</evidence>
<dbReference type="EMBL" id="MFYX01000012">
    <property type="protein sequence ID" value="OGK07188.1"/>
    <property type="molecule type" value="Genomic_DNA"/>
</dbReference>
<proteinExistence type="predicted"/>
<dbReference type="Gene3D" id="1.10.357.140">
    <property type="entry name" value="UbiA prenyltransferase"/>
    <property type="match status" value="1"/>
</dbReference>
<feature type="transmembrane region" description="Helical" evidence="5">
    <location>
        <begin position="223"/>
        <end position="246"/>
    </location>
</feature>
<dbReference type="Proteomes" id="UP000179243">
    <property type="component" value="Unassembled WGS sequence"/>
</dbReference>